<keyword evidence="2 3" id="KW-0143">Chaperone</keyword>
<dbReference type="Pfam" id="PF01774">
    <property type="entry name" value="UreD"/>
    <property type="match status" value="1"/>
</dbReference>
<comment type="caution">
    <text evidence="4">The sequence shown here is derived from an EMBL/GenBank/DDBJ whole genome shotgun (WGS) entry which is preliminary data.</text>
</comment>
<evidence type="ECO:0000313" key="4">
    <source>
        <dbReference type="EMBL" id="MCL7749529.1"/>
    </source>
</evidence>
<dbReference type="GO" id="GO:0016151">
    <property type="term" value="F:nickel cation binding"/>
    <property type="evidence" value="ECO:0007669"/>
    <property type="project" value="UniProtKB-UniRule"/>
</dbReference>
<sequence>MSYTGLLELTAQKKALRTILSDCYYEGALKITRPVYLDMNSPSVYLIHVGGGYVDGDRYVTNISVEEEAELAVTTQSHTKVYKTPNEPVVQVTNITLGKGSVLEYMPDPLIAYEQARFIQETTVYIDDDASFFYSDIITPGWAKDGSLFRYDWIRSKLKVYHKEKLVLFDHLMLEPDDEMNGLLQMDGYTHVGMFLILHHAVDKSFIDRLYEHLQEDDTNFELCFGLSAIPGNGVIVRILARSTGTIEKMIISAHTFARKQLLNKEYANWRKY</sequence>
<dbReference type="AlphaFoldDB" id="A0A9X2I9M3"/>
<dbReference type="Proteomes" id="UP001139150">
    <property type="component" value="Unassembled WGS sequence"/>
</dbReference>
<comment type="function">
    <text evidence="3">Required for maturation of urease via the functional incorporation of the urease nickel metallocenter.</text>
</comment>
<evidence type="ECO:0000256" key="1">
    <source>
        <dbReference type="ARBA" id="ARBA00007177"/>
    </source>
</evidence>
<proteinExistence type="inferred from homology"/>
<dbReference type="RefSeq" id="WP_250098389.1">
    <property type="nucleotide sequence ID" value="NZ_JAKRYL010000031.1"/>
</dbReference>
<evidence type="ECO:0000313" key="5">
    <source>
        <dbReference type="Proteomes" id="UP001139150"/>
    </source>
</evidence>
<dbReference type="PANTHER" id="PTHR33643">
    <property type="entry name" value="UREASE ACCESSORY PROTEIN D"/>
    <property type="match status" value="1"/>
</dbReference>
<evidence type="ECO:0000256" key="2">
    <source>
        <dbReference type="ARBA" id="ARBA00023186"/>
    </source>
</evidence>
<dbReference type="PANTHER" id="PTHR33643:SF1">
    <property type="entry name" value="UREASE ACCESSORY PROTEIN D"/>
    <property type="match status" value="1"/>
</dbReference>
<comment type="subunit">
    <text evidence="3">UreD, UreF and UreG form a complex that acts as a GTP-hydrolysis-dependent molecular chaperone, activating the urease apoprotein by helping to assemble the nickel containing metallocenter of UreC. The UreE protein probably delivers the nickel.</text>
</comment>
<dbReference type="HAMAP" id="MF_01384">
    <property type="entry name" value="UreD"/>
    <property type="match status" value="1"/>
</dbReference>
<reference evidence="4" key="1">
    <citation type="submission" date="2022-02" db="EMBL/GenBank/DDBJ databases">
        <title>Halalkalibacter sp. nov. isolated from Lonar Lake, India.</title>
        <authorList>
            <person name="Joshi A."/>
            <person name="Thite S."/>
            <person name="Lodha T."/>
        </authorList>
    </citation>
    <scope>NUCLEOTIDE SEQUENCE</scope>
    <source>
        <strain evidence="4">MEB205</strain>
    </source>
</reference>
<dbReference type="EMBL" id="JAKRYL010000031">
    <property type="protein sequence ID" value="MCL7749529.1"/>
    <property type="molecule type" value="Genomic_DNA"/>
</dbReference>
<dbReference type="InterPro" id="IPR002669">
    <property type="entry name" value="UreD"/>
</dbReference>
<comment type="subcellular location">
    <subcellularLocation>
        <location evidence="3">Cytoplasm</location>
    </subcellularLocation>
</comment>
<accession>A0A9X2I9M3</accession>
<protein>
    <recommendedName>
        <fullName evidence="3">Urease accessory protein UreD</fullName>
    </recommendedName>
</protein>
<name>A0A9X2I9M3_9BACI</name>
<comment type="similarity">
    <text evidence="1 3">Belongs to the UreD family.</text>
</comment>
<organism evidence="4 5">
    <name type="scientific">Halalkalibacter alkaliphilus</name>
    <dbReference type="NCBI Taxonomy" id="2917993"/>
    <lineage>
        <taxon>Bacteria</taxon>
        <taxon>Bacillati</taxon>
        <taxon>Bacillota</taxon>
        <taxon>Bacilli</taxon>
        <taxon>Bacillales</taxon>
        <taxon>Bacillaceae</taxon>
        <taxon>Halalkalibacter</taxon>
    </lineage>
</organism>
<evidence type="ECO:0000256" key="3">
    <source>
        <dbReference type="HAMAP-Rule" id="MF_01384"/>
    </source>
</evidence>
<keyword evidence="3" id="KW-0963">Cytoplasm</keyword>
<gene>
    <name evidence="3" type="primary">ureD</name>
    <name evidence="4" type="ORF">MF646_20635</name>
</gene>
<dbReference type="GO" id="GO:0005737">
    <property type="term" value="C:cytoplasm"/>
    <property type="evidence" value="ECO:0007669"/>
    <property type="project" value="UniProtKB-SubCell"/>
</dbReference>
<keyword evidence="5" id="KW-1185">Reference proteome</keyword>
<keyword evidence="3" id="KW-0996">Nickel insertion</keyword>